<dbReference type="Gene3D" id="3.40.50.720">
    <property type="entry name" value="NAD(P)-binding Rossmann-like Domain"/>
    <property type="match status" value="1"/>
</dbReference>
<dbReference type="InterPro" id="IPR051783">
    <property type="entry name" value="NAD(P)-dependent_oxidoreduct"/>
</dbReference>
<dbReference type="InterPro" id="IPR001509">
    <property type="entry name" value="Epimerase_deHydtase"/>
</dbReference>
<dbReference type="SUPFAM" id="SSF51735">
    <property type="entry name" value="NAD(P)-binding Rossmann-fold domains"/>
    <property type="match status" value="1"/>
</dbReference>
<dbReference type="GO" id="GO:0005737">
    <property type="term" value="C:cytoplasm"/>
    <property type="evidence" value="ECO:0007669"/>
    <property type="project" value="TreeGrafter"/>
</dbReference>
<dbReference type="KEGG" id="pmak:PMPD1_3488"/>
<dbReference type="PANTHER" id="PTHR48079">
    <property type="entry name" value="PROTEIN YEEZ"/>
    <property type="match status" value="1"/>
</dbReference>
<protein>
    <submittedName>
        <fullName evidence="2">SDR family oxidoreductase</fullName>
    </submittedName>
</protein>
<dbReference type="AlphaFoldDB" id="A0A6M8UCP7"/>
<evidence type="ECO:0000313" key="3">
    <source>
        <dbReference type="Proteomes" id="UP000505325"/>
    </source>
</evidence>
<dbReference type="CDD" id="cd05262">
    <property type="entry name" value="SDR_a7"/>
    <property type="match status" value="1"/>
</dbReference>
<dbReference type="Proteomes" id="UP000505325">
    <property type="component" value="Chromosome"/>
</dbReference>
<dbReference type="GO" id="GO:0004029">
    <property type="term" value="F:aldehyde dehydrogenase (NAD+) activity"/>
    <property type="evidence" value="ECO:0007669"/>
    <property type="project" value="TreeGrafter"/>
</dbReference>
<dbReference type="InterPro" id="IPR036291">
    <property type="entry name" value="NAD(P)-bd_dom_sf"/>
</dbReference>
<reference evidence="2 3" key="1">
    <citation type="submission" date="2020-06" db="EMBL/GenBank/DDBJ databases">
        <title>Genome sequence of Paramixta manurensis strain PD-1.</title>
        <authorList>
            <person name="Lee C.W."/>
            <person name="Kim J."/>
        </authorList>
    </citation>
    <scope>NUCLEOTIDE SEQUENCE [LARGE SCALE GENOMIC DNA]</scope>
    <source>
        <strain evidence="2 3">PD-1</strain>
    </source>
</reference>
<dbReference type="Pfam" id="PF01370">
    <property type="entry name" value="Epimerase"/>
    <property type="match status" value="1"/>
</dbReference>
<accession>A0A6M8UCP7</accession>
<evidence type="ECO:0000259" key="1">
    <source>
        <dbReference type="Pfam" id="PF01370"/>
    </source>
</evidence>
<keyword evidence="3" id="KW-1185">Reference proteome</keyword>
<name>A0A6M8UCP7_9GAMM</name>
<evidence type="ECO:0000313" key="2">
    <source>
        <dbReference type="EMBL" id="QKJ88405.1"/>
    </source>
</evidence>
<dbReference type="EMBL" id="CP054212">
    <property type="protein sequence ID" value="QKJ88405.1"/>
    <property type="molecule type" value="Genomic_DNA"/>
</dbReference>
<dbReference type="PANTHER" id="PTHR48079:SF6">
    <property type="entry name" value="NAD(P)-BINDING DOMAIN-CONTAINING PROTEIN-RELATED"/>
    <property type="match status" value="1"/>
</dbReference>
<gene>
    <name evidence="2" type="ORF">PMPD1_3488</name>
</gene>
<sequence length="303" mass="32426">MRVFLTGASGFIGSHIVPELIAAGHQVIGLARSEASAEALKRVGVEVHRGTLEDPSGLSAGAAKADAVIHTAFDHDFSNFVANCEKDRRVIKALAAELKGSARPLLITSGTGIGDAGNGQPAREDLFDVNHPNPRIASELEGNIALQQGIDVRVIRLPQVHNTVKQGLVSPFIEISWQKGQVAWVNEGRNRWPAAHVLDVAALYRLALDHGRTGARYNAVAEEGVAVKDIAQVIGAGLDLPLVSLSAQQASQHFGWLALFADKDLPASATWTRQQLGWTPGGPGLLEDLKNMDYSAIKNLRRD</sequence>
<dbReference type="RefSeq" id="WP_173635269.1">
    <property type="nucleotide sequence ID" value="NZ_CP054212.1"/>
</dbReference>
<organism evidence="2 3">
    <name type="scientific">Paramixta manurensis</name>
    <dbReference type="NCBI Taxonomy" id="2740817"/>
    <lineage>
        <taxon>Bacteria</taxon>
        <taxon>Pseudomonadati</taxon>
        <taxon>Pseudomonadota</taxon>
        <taxon>Gammaproteobacteria</taxon>
        <taxon>Enterobacterales</taxon>
        <taxon>Erwiniaceae</taxon>
        <taxon>Paramixta</taxon>
    </lineage>
</organism>
<feature type="domain" description="NAD-dependent epimerase/dehydratase" evidence="1">
    <location>
        <begin position="3"/>
        <end position="218"/>
    </location>
</feature>
<proteinExistence type="predicted"/>